<evidence type="ECO:0000313" key="12">
    <source>
        <dbReference type="Proteomes" id="UP001208692"/>
    </source>
</evidence>
<feature type="domain" description="PPIase cyclophilin-type" evidence="8">
    <location>
        <begin position="40"/>
        <end position="192"/>
    </location>
</feature>
<dbReference type="PROSITE" id="PS51257">
    <property type="entry name" value="PROKAR_LIPOPROTEIN"/>
    <property type="match status" value="1"/>
</dbReference>
<keyword evidence="4 6" id="KW-0697">Rotamase</keyword>
<dbReference type="CDD" id="cd00317">
    <property type="entry name" value="cyclophilin"/>
    <property type="match status" value="1"/>
</dbReference>
<dbReference type="PANTHER" id="PTHR45625:SF4">
    <property type="entry name" value="PEPTIDYLPROLYL ISOMERASE DOMAIN AND WD REPEAT-CONTAINING PROTEIN 1"/>
    <property type="match status" value="1"/>
</dbReference>
<accession>A0AAV5AZT4</accession>
<proteinExistence type="inferred from homology"/>
<evidence type="ECO:0000259" key="7">
    <source>
        <dbReference type="PROSITE" id="PS50059"/>
    </source>
</evidence>
<keyword evidence="5 6" id="KW-0413">Isomerase</keyword>
<comment type="catalytic activity">
    <reaction evidence="1 6">
        <text>[protein]-peptidylproline (omega=180) = [protein]-peptidylproline (omega=0)</text>
        <dbReference type="Rhea" id="RHEA:16237"/>
        <dbReference type="Rhea" id="RHEA-COMP:10747"/>
        <dbReference type="Rhea" id="RHEA-COMP:10748"/>
        <dbReference type="ChEBI" id="CHEBI:83833"/>
        <dbReference type="ChEBI" id="CHEBI:83834"/>
        <dbReference type="EC" id="5.2.1.8"/>
    </reaction>
</comment>
<dbReference type="InterPro" id="IPR002130">
    <property type="entry name" value="Cyclophilin-type_PPIase_dom"/>
</dbReference>
<dbReference type="RefSeq" id="WP_373874545.1">
    <property type="nucleotide sequence ID" value="NZ_BPMA01000014.1"/>
</dbReference>
<evidence type="ECO:0000259" key="8">
    <source>
        <dbReference type="PROSITE" id="PS50072"/>
    </source>
</evidence>
<evidence type="ECO:0000256" key="2">
    <source>
        <dbReference type="ARBA" id="ARBA00007365"/>
    </source>
</evidence>
<dbReference type="PANTHER" id="PTHR45625">
    <property type="entry name" value="PEPTIDYL-PROLYL CIS-TRANS ISOMERASE-RELATED"/>
    <property type="match status" value="1"/>
</dbReference>
<dbReference type="Proteomes" id="UP001208692">
    <property type="component" value="Unassembled WGS sequence"/>
</dbReference>
<comment type="similarity">
    <text evidence="2">Belongs to the cyclophilin-type PPIase family.</text>
</comment>
<dbReference type="EC" id="5.2.1.8" evidence="3 6"/>
<keyword evidence="12" id="KW-1185">Reference proteome</keyword>
<organism evidence="9 11">
    <name type="scientific">Capnocytophaga catalasegens</name>
    <dbReference type="NCBI Taxonomy" id="1004260"/>
    <lineage>
        <taxon>Bacteria</taxon>
        <taxon>Pseudomonadati</taxon>
        <taxon>Bacteroidota</taxon>
        <taxon>Flavobacteriia</taxon>
        <taxon>Flavobacteriales</taxon>
        <taxon>Flavobacteriaceae</taxon>
        <taxon>Capnocytophaga</taxon>
    </lineage>
</organism>
<dbReference type="PROSITE" id="PS50072">
    <property type="entry name" value="CSA_PPIASE_2"/>
    <property type="match status" value="1"/>
</dbReference>
<dbReference type="Proteomes" id="UP001207736">
    <property type="component" value="Unassembled WGS sequence"/>
</dbReference>
<evidence type="ECO:0000313" key="9">
    <source>
        <dbReference type="EMBL" id="GJM51182.1"/>
    </source>
</evidence>
<reference evidence="9 12" key="1">
    <citation type="submission" date="2021-11" db="EMBL/GenBank/DDBJ databases">
        <title>Draft genome sequence of Capnocytophaga sp. strain KC07075 isolated from cat oral cavity.</title>
        <authorList>
            <person name="Suzuki M."/>
            <person name="Imaoka K."/>
            <person name="Kimura M."/>
            <person name="Morikawa S."/>
            <person name="Maeda K."/>
        </authorList>
    </citation>
    <scope>NUCLEOTIDE SEQUENCE</scope>
    <source>
        <strain evidence="9">KC07075</strain>
        <strain evidence="10 12">KC07079</strain>
    </source>
</reference>
<dbReference type="InterPro" id="IPR044666">
    <property type="entry name" value="Cyclophilin_A-like"/>
</dbReference>
<dbReference type="Gene3D" id="2.40.100.10">
    <property type="entry name" value="Cyclophilin-like"/>
    <property type="match status" value="1"/>
</dbReference>
<evidence type="ECO:0000256" key="4">
    <source>
        <dbReference type="ARBA" id="ARBA00023110"/>
    </source>
</evidence>
<evidence type="ECO:0000256" key="6">
    <source>
        <dbReference type="PROSITE-ProRule" id="PRU00277"/>
    </source>
</evidence>
<name>A0AAV5AZT4_9FLAO</name>
<dbReference type="EMBL" id="BQKA01000042">
    <property type="protein sequence ID" value="GJM51182.1"/>
    <property type="molecule type" value="Genomic_DNA"/>
</dbReference>
<dbReference type="Pfam" id="PF00160">
    <property type="entry name" value="Pro_isomerase"/>
    <property type="match status" value="1"/>
</dbReference>
<dbReference type="PROSITE" id="PS50059">
    <property type="entry name" value="FKBP_PPIASE"/>
    <property type="match status" value="1"/>
</dbReference>
<dbReference type="SUPFAM" id="SSF54534">
    <property type="entry name" value="FKBP-like"/>
    <property type="match status" value="1"/>
</dbReference>
<dbReference type="EMBL" id="BQKB01000042">
    <property type="protein sequence ID" value="GJM53507.1"/>
    <property type="molecule type" value="Genomic_DNA"/>
</dbReference>
<gene>
    <name evidence="9" type="primary">ppiA</name>
    <name evidence="9" type="ORF">RCZ15_21550</name>
    <name evidence="10" type="ORF">RCZ16_18230</name>
</gene>
<sequence length="375" mass="41424">MRKMLLLTGCAMSLMIAGCKSSSYPNLKDGLYADIQTNKGNMLVELYYKQTPVTVANFVSLAEGKNTYVVDSLKNKPFYDGTIFHRVIKEFMIQGGDPTGTGMGSPGYKFGDEIVDTLRFTKKGQLAMANAGPATNGSQFFITQVLTDWLNANHTIFGQVVQGESIIDSIANVEVNAASKPINDVIIKKIEIIRQGKEAKSFDAAKVFDKYMKEQDELARKKEQEQKILKDRFLSEIKDQLPQATQLPSGVKVFVIKTGNGQKPTHDQNVLVNYAGFLASDGTLFDSNEKAIAEQYHMYDQRRDAMQGYRPFPIPFNQSAQLIPGFREALLTMSVGDRVRAFIPSALAYGEMGAGDVIPPNADLVFDIEITGIAQ</sequence>
<dbReference type="Pfam" id="PF00254">
    <property type="entry name" value="FKBP_C"/>
    <property type="match status" value="1"/>
</dbReference>
<evidence type="ECO:0000313" key="11">
    <source>
        <dbReference type="Proteomes" id="UP001207736"/>
    </source>
</evidence>
<dbReference type="InterPro" id="IPR046357">
    <property type="entry name" value="PPIase_dom_sf"/>
</dbReference>
<evidence type="ECO:0000256" key="1">
    <source>
        <dbReference type="ARBA" id="ARBA00000971"/>
    </source>
</evidence>
<dbReference type="PRINTS" id="PR00153">
    <property type="entry name" value="CSAPPISMRASE"/>
</dbReference>
<dbReference type="InterPro" id="IPR001179">
    <property type="entry name" value="PPIase_FKBP_dom"/>
</dbReference>
<dbReference type="SUPFAM" id="SSF50891">
    <property type="entry name" value="Cyclophilin-like"/>
    <property type="match status" value="1"/>
</dbReference>
<evidence type="ECO:0000256" key="5">
    <source>
        <dbReference type="ARBA" id="ARBA00023235"/>
    </source>
</evidence>
<dbReference type="InterPro" id="IPR020892">
    <property type="entry name" value="Cyclophilin-type_PPIase_CS"/>
</dbReference>
<dbReference type="GO" id="GO:0006457">
    <property type="term" value="P:protein folding"/>
    <property type="evidence" value="ECO:0007669"/>
    <property type="project" value="InterPro"/>
</dbReference>
<dbReference type="InterPro" id="IPR029000">
    <property type="entry name" value="Cyclophilin-like_dom_sf"/>
</dbReference>
<comment type="caution">
    <text evidence="9">The sequence shown here is derived from an EMBL/GenBank/DDBJ whole genome shotgun (WGS) entry which is preliminary data.</text>
</comment>
<feature type="domain" description="PPIase FKBP-type" evidence="7">
    <location>
        <begin position="267"/>
        <end position="374"/>
    </location>
</feature>
<evidence type="ECO:0000256" key="3">
    <source>
        <dbReference type="ARBA" id="ARBA00013194"/>
    </source>
</evidence>
<dbReference type="AlphaFoldDB" id="A0AAV5AZT4"/>
<dbReference type="GO" id="GO:0003755">
    <property type="term" value="F:peptidyl-prolyl cis-trans isomerase activity"/>
    <property type="evidence" value="ECO:0007669"/>
    <property type="project" value="UniProtKB-KW"/>
</dbReference>
<protein>
    <recommendedName>
        <fullName evidence="3 6">peptidylprolyl isomerase</fullName>
        <ecNumber evidence="3 6">5.2.1.8</ecNumber>
    </recommendedName>
</protein>
<evidence type="ECO:0000313" key="10">
    <source>
        <dbReference type="EMBL" id="GJM53507.1"/>
    </source>
</evidence>
<dbReference type="Gene3D" id="3.10.50.40">
    <property type="match status" value="1"/>
</dbReference>
<dbReference type="PROSITE" id="PS00170">
    <property type="entry name" value="CSA_PPIASE_1"/>
    <property type="match status" value="1"/>
</dbReference>